<accession>A0A0B3RTK8</accession>
<dbReference type="Proteomes" id="UP000030960">
    <property type="component" value="Unassembled WGS sequence"/>
</dbReference>
<protein>
    <submittedName>
        <fullName evidence="2">Uncharacterized protein</fullName>
    </submittedName>
</protein>
<evidence type="ECO:0000256" key="1">
    <source>
        <dbReference type="SAM" id="Phobius"/>
    </source>
</evidence>
<feature type="transmembrane region" description="Helical" evidence="1">
    <location>
        <begin position="37"/>
        <end position="60"/>
    </location>
</feature>
<reference evidence="2 3" key="1">
    <citation type="submission" date="2014-10" db="EMBL/GenBank/DDBJ databases">
        <title>Genome sequence of Ponticoccus sp. strain UMTAT08 isolated from clonal culture of toxic dinoflagellate Alexandrium tamiyavanichii.</title>
        <authorList>
            <person name="Gan H.Y."/>
            <person name="Muhd D.-D."/>
            <person name="Mohd Noor M.E."/>
            <person name="Yeong Y.S."/>
            <person name="Usup G."/>
        </authorList>
    </citation>
    <scope>NUCLEOTIDE SEQUENCE [LARGE SCALE GENOMIC DNA]</scope>
    <source>
        <strain evidence="2 3">UMTAT08</strain>
    </source>
</reference>
<dbReference type="PATRIC" id="fig|1515334.3.peg.907"/>
<feature type="transmembrane region" description="Helical" evidence="1">
    <location>
        <begin position="93"/>
        <end position="113"/>
    </location>
</feature>
<keyword evidence="3" id="KW-1185">Reference proteome</keyword>
<dbReference type="STRING" id="561184.SAMN05216376_10516"/>
<dbReference type="AlphaFoldDB" id="A0A0B3RTK8"/>
<sequence>MPDQSARRAALATLFILQAVMLGALYAGVPPHPPQAIPLFAMAPFLGAALGLCAAAYLLADQSRAGGVLASLAALAALVSFGPQKYVDPAFPMIWPAVVTAQAACAVLLAGVLRRARPLCP</sequence>
<dbReference type="RefSeq" id="WP_043137894.1">
    <property type="nucleotide sequence ID" value="NZ_JSUQ01000003.1"/>
</dbReference>
<keyword evidence="1" id="KW-0812">Transmembrane</keyword>
<gene>
    <name evidence="2" type="ORF">OA50_00902</name>
</gene>
<dbReference type="EMBL" id="JSUQ01000003">
    <property type="protein sequence ID" value="KHQ54310.1"/>
    <property type="molecule type" value="Genomic_DNA"/>
</dbReference>
<keyword evidence="1" id="KW-0472">Membrane</keyword>
<comment type="caution">
    <text evidence="2">The sequence shown here is derived from an EMBL/GenBank/DDBJ whole genome shotgun (WGS) entry which is preliminary data.</text>
</comment>
<proteinExistence type="predicted"/>
<feature type="transmembrane region" description="Helical" evidence="1">
    <location>
        <begin position="67"/>
        <end position="87"/>
    </location>
</feature>
<evidence type="ECO:0000313" key="2">
    <source>
        <dbReference type="EMBL" id="KHQ54310.1"/>
    </source>
</evidence>
<evidence type="ECO:0000313" key="3">
    <source>
        <dbReference type="Proteomes" id="UP000030960"/>
    </source>
</evidence>
<dbReference type="OrthoDB" id="8117471at2"/>
<name>A0A0B3RTK8_9RHOB</name>
<keyword evidence="1" id="KW-1133">Transmembrane helix</keyword>
<organism evidence="2 3">
    <name type="scientific">Mameliella alba</name>
    <dbReference type="NCBI Taxonomy" id="561184"/>
    <lineage>
        <taxon>Bacteria</taxon>
        <taxon>Pseudomonadati</taxon>
        <taxon>Pseudomonadota</taxon>
        <taxon>Alphaproteobacteria</taxon>
        <taxon>Rhodobacterales</taxon>
        <taxon>Roseobacteraceae</taxon>
        <taxon>Mameliella</taxon>
    </lineage>
</organism>